<dbReference type="PANTHER" id="PTHR33678">
    <property type="entry name" value="BLL1576 PROTEIN"/>
    <property type="match status" value="1"/>
</dbReference>
<dbReference type="EMBL" id="UGYV01000004">
    <property type="protein sequence ID" value="SUJ10595.1"/>
    <property type="molecule type" value="Genomic_DNA"/>
</dbReference>
<dbReference type="AlphaFoldDB" id="A0A380ASN2"/>
<feature type="domain" description="Transposase TnpC homeodomain" evidence="4">
    <location>
        <begin position="28"/>
        <end position="92"/>
    </location>
</feature>
<evidence type="ECO:0000259" key="4">
    <source>
        <dbReference type="Pfam" id="PF13007"/>
    </source>
</evidence>
<feature type="coiled-coil region" evidence="1">
    <location>
        <begin position="4"/>
        <end position="31"/>
    </location>
</feature>
<dbReference type="InterPro" id="IPR024463">
    <property type="entry name" value="Transposase_TnpC_homeodom"/>
</dbReference>
<dbReference type="NCBIfam" id="NF033517">
    <property type="entry name" value="transpos_IS66"/>
    <property type="match status" value="1"/>
</dbReference>
<proteinExistence type="predicted"/>
<evidence type="ECO:0000313" key="8">
    <source>
        <dbReference type="EMBL" id="SUJ08786.1"/>
    </source>
</evidence>
<dbReference type="InterPro" id="IPR024474">
    <property type="entry name" value="Znf_dom_IS66"/>
</dbReference>
<evidence type="ECO:0000259" key="5">
    <source>
        <dbReference type="Pfam" id="PF13817"/>
    </source>
</evidence>
<dbReference type="InterPro" id="IPR052344">
    <property type="entry name" value="Transposase-related"/>
</dbReference>
<keyword evidence="1" id="KW-0175">Coiled coil</keyword>
<evidence type="ECO:0000256" key="1">
    <source>
        <dbReference type="SAM" id="Coils"/>
    </source>
</evidence>
<dbReference type="Pfam" id="PF13007">
    <property type="entry name" value="LZ_Tnp_IS66"/>
    <property type="match status" value="1"/>
</dbReference>
<dbReference type="PANTHER" id="PTHR33678:SF1">
    <property type="entry name" value="BLL1576 PROTEIN"/>
    <property type="match status" value="1"/>
</dbReference>
<feature type="domain" description="Transposase IS66 C-terminal" evidence="5">
    <location>
        <begin position="453"/>
        <end position="489"/>
    </location>
</feature>
<dbReference type="Pfam" id="PF13005">
    <property type="entry name" value="zf-IS66"/>
    <property type="match status" value="1"/>
</dbReference>
<reference evidence="6 10" key="1">
    <citation type="submission" date="2018-06" db="EMBL/GenBank/DDBJ databases">
        <authorList>
            <consortium name="Pathogen Informatics"/>
            <person name="Doyle S."/>
        </authorList>
    </citation>
    <scope>NUCLEOTIDE SEQUENCE [LARGE SCALE GENOMIC DNA]</scope>
    <source>
        <strain evidence="6 10">NCTC10736</strain>
    </source>
</reference>
<dbReference type="Pfam" id="PF13817">
    <property type="entry name" value="DDE_Tnp_IS66_C"/>
    <property type="match status" value="1"/>
</dbReference>
<sequence length="493" mass="56005">MKNELALKQRIAELEKLLAQKDAQIAALEERWSLAQQKQFGKSAEGFAGQGELFNEVEEIVEEVEAEQQSISYTRKKPVRKPLPKDLPREQVIHDIIDKTCDCCGGELHRMGEDKSEKLEFIPAKIKVIEHIRPKYACRHCDKSSTQTQIKQASMPAMPINKGIATSSLLSQLITSKYQYGLPLYRQEAMFKQYGIELSRQTMSSWIDKSATLFAPLVERLKAELLRQPTLFADETPLKVVKSDKVNSYMWVYCSGRDSPDPNNPIPNIVLYDFHNSRAAACVVNYLDGYQGYLHVDGYQAYARTEATLIGCWAHARRKFIDAKKLQGKNKTGKADVVLSLIQKLYGVESRIKDKSVDDKYTARQEVSLPILSKLKIWLEQDQPNLVGNSKLIEAANYLVNQWHKLIRYVDDGRLSIDNNRAERAVKPFVIGRKNWLFSQTANGAHASATLYSIVETAKINGLIPFNYICACLDELCQPEPDIDSLLPWNFKT</sequence>
<evidence type="ECO:0000313" key="6">
    <source>
        <dbReference type="EMBL" id="SUI86837.1"/>
    </source>
</evidence>
<dbReference type="InterPro" id="IPR004291">
    <property type="entry name" value="Transposase_IS66_central"/>
</dbReference>
<evidence type="ECO:0000259" key="2">
    <source>
        <dbReference type="Pfam" id="PF03050"/>
    </source>
</evidence>
<accession>A0A380ASN2</accession>
<gene>
    <name evidence="6" type="ORF">NCTC10736_02845</name>
    <name evidence="7" type="ORF">NCTC10736_03867</name>
    <name evidence="8" type="ORF">NCTC10736_03962</name>
    <name evidence="9" type="ORF">NCTC10736_04146</name>
</gene>
<evidence type="ECO:0000259" key="3">
    <source>
        <dbReference type="Pfam" id="PF13005"/>
    </source>
</evidence>
<dbReference type="Pfam" id="PF03050">
    <property type="entry name" value="DDE_Tnp_IS66"/>
    <property type="match status" value="1"/>
</dbReference>
<evidence type="ECO:0000313" key="7">
    <source>
        <dbReference type="EMBL" id="SUJ07112.1"/>
    </source>
</evidence>
<evidence type="ECO:0000313" key="9">
    <source>
        <dbReference type="EMBL" id="SUJ10595.1"/>
    </source>
</evidence>
<dbReference type="Proteomes" id="UP000255061">
    <property type="component" value="Unassembled WGS sequence"/>
</dbReference>
<protein>
    <submittedName>
        <fullName evidence="6">Transposase and inactivated derivatives</fullName>
    </submittedName>
</protein>
<feature type="domain" description="Transposase IS66 zinc-finger binding" evidence="3">
    <location>
        <begin position="98"/>
        <end position="142"/>
    </location>
</feature>
<evidence type="ECO:0000313" key="10">
    <source>
        <dbReference type="Proteomes" id="UP000255061"/>
    </source>
</evidence>
<dbReference type="EMBL" id="UGYV01000001">
    <property type="protein sequence ID" value="SUI86837.1"/>
    <property type="molecule type" value="Genomic_DNA"/>
</dbReference>
<name>A0A380ASN2_9GAMM</name>
<organism evidence="6 10">
    <name type="scientific">Shewanella morhuae</name>
    <dbReference type="NCBI Taxonomy" id="365591"/>
    <lineage>
        <taxon>Bacteria</taxon>
        <taxon>Pseudomonadati</taxon>
        <taxon>Pseudomonadota</taxon>
        <taxon>Gammaproteobacteria</taxon>
        <taxon>Alteromonadales</taxon>
        <taxon>Shewanellaceae</taxon>
        <taxon>Shewanella</taxon>
    </lineage>
</organism>
<dbReference type="EMBL" id="UGYV01000004">
    <property type="protein sequence ID" value="SUJ07112.1"/>
    <property type="molecule type" value="Genomic_DNA"/>
</dbReference>
<dbReference type="EMBL" id="UGYV01000004">
    <property type="protein sequence ID" value="SUJ08786.1"/>
    <property type="molecule type" value="Genomic_DNA"/>
</dbReference>
<feature type="domain" description="Transposase IS66 central" evidence="2">
    <location>
        <begin position="162"/>
        <end position="446"/>
    </location>
</feature>
<dbReference type="RefSeq" id="WP_115406543.1">
    <property type="nucleotide sequence ID" value="NZ_BPFE01000077.1"/>
</dbReference>
<dbReference type="InterPro" id="IPR039552">
    <property type="entry name" value="IS66_C"/>
</dbReference>